<keyword evidence="7 12" id="KW-0865">Zymogen</keyword>
<feature type="site" description="Cleavage (non-hydrolytic); by autocatalysis" evidence="12">
    <location>
        <begin position="257"/>
        <end position="258"/>
    </location>
</feature>
<reference evidence="13 14" key="1">
    <citation type="submission" date="2016-12" db="EMBL/GenBank/DDBJ databases">
        <authorList>
            <person name="Song W.-J."/>
            <person name="Kurnit D.M."/>
        </authorList>
    </citation>
    <scope>NUCLEOTIDE SEQUENCE [LARGE SCALE GENOMIC DNA]</scope>
    <source>
        <strain evidence="13 14">IMCC3135</strain>
    </source>
</reference>
<dbReference type="GO" id="GO:0006646">
    <property type="term" value="P:phosphatidylethanolamine biosynthetic process"/>
    <property type="evidence" value="ECO:0007669"/>
    <property type="project" value="UniProtKB-UniRule"/>
</dbReference>
<evidence type="ECO:0000256" key="9">
    <source>
        <dbReference type="ARBA" id="ARBA00023239"/>
    </source>
</evidence>
<dbReference type="GO" id="GO:0004609">
    <property type="term" value="F:phosphatidylserine decarboxylase activity"/>
    <property type="evidence" value="ECO:0007669"/>
    <property type="project" value="UniProtKB-UniRule"/>
</dbReference>
<dbReference type="Pfam" id="PF02666">
    <property type="entry name" value="PS_Dcarbxylase"/>
    <property type="match status" value="1"/>
</dbReference>
<dbReference type="OrthoDB" id="9802030at2"/>
<comment type="pathway">
    <text evidence="1">Lipid metabolism.</text>
</comment>
<dbReference type="NCBIfam" id="TIGR00163">
    <property type="entry name" value="PS_decarb"/>
    <property type="match status" value="1"/>
</dbReference>
<evidence type="ECO:0000256" key="10">
    <source>
        <dbReference type="ARBA" id="ARBA00023264"/>
    </source>
</evidence>
<comment type="pathway">
    <text evidence="12">Phospholipid metabolism; phosphatidylethanolamine biosynthesis; phosphatidylethanolamine from CDP-diacylglycerol: step 2/2.</text>
</comment>
<evidence type="ECO:0000256" key="3">
    <source>
        <dbReference type="ARBA" id="ARBA00022516"/>
    </source>
</evidence>
<dbReference type="GO" id="GO:0005886">
    <property type="term" value="C:plasma membrane"/>
    <property type="evidence" value="ECO:0007669"/>
    <property type="project" value="UniProtKB-SubCell"/>
</dbReference>
<dbReference type="UniPathway" id="UPA00558">
    <property type="reaction ID" value="UER00616"/>
</dbReference>
<keyword evidence="6 12" id="KW-0472">Membrane</keyword>
<feature type="active site" description="Charge relay system; for autoendoproteolytic cleavage activity" evidence="12">
    <location>
        <position position="258"/>
    </location>
</feature>
<dbReference type="PANTHER" id="PTHR10067:SF6">
    <property type="entry name" value="PHOSPHATIDYLSERINE DECARBOXYLASE PROENZYME, MITOCHONDRIAL"/>
    <property type="match status" value="1"/>
</dbReference>
<keyword evidence="10 12" id="KW-1208">Phospholipid metabolism</keyword>
<proteinExistence type="inferred from homology"/>
<evidence type="ECO:0000313" key="14">
    <source>
        <dbReference type="Proteomes" id="UP000250079"/>
    </source>
</evidence>
<dbReference type="PANTHER" id="PTHR10067">
    <property type="entry name" value="PHOSPHATIDYLSERINE DECARBOXYLASE"/>
    <property type="match status" value="1"/>
</dbReference>
<comment type="subcellular location">
    <subcellularLocation>
        <location evidence="12">Cell membrane</location>
        <topology evidence="12">Peripheral membrane protein</topology>
    </subcellularLocation>
</comment>
<keyword evidence="5 12" id="KW-0443">Lipid metabolism</keyword>
<keyword evidence="9 12" id="KW-0456">Lyase</keyword>
<evidence type="ECO:0000256" key="7">
    <source>
        <dbReference type="ARBA" id="ARBA00023145"/>
    </source>
</evidence>
<feature type="modified residue" description="Pyruvic acid (Ser); by autocatalysis" evidence="12">
    <location>
        <position position="258"/>
    </location>
</feature>
<dbReference type="InterPro" id="IPR033177">
    <property type="entry name" value="PSD-B"/>
</dbReference>
<sequence length="290" mass="31918">MPQKDASLIDYLKTYALYPLPQHLLTRAIYWLTRQESSLTPKVIRKFASAFDVEMNDAVEPDLASYRTFNEFFTRALKPEARPIASAQNAIASPADGRISAVGNINEARVFQAKGRDYSLLSLLGGDGAATERLGNGRFSTIYLSPKDYHRLHMPLTGRLIRQTYVPGRLFSVGPHTVKTLPDLFARNERVIAQFETDHGLMALVLVGAMNVAAIETIWHGLVTPPQQKGISHIDYPANGPEVQLARGAEMGRFNMGSTIIVLLENPAAWGTDLQAGDSVRMGQLLGEVV</sequence>
<accession>A0A2Z2P5X6</accession>
<keyword evidence="2 12" id="KW-1003">Cell membrane</keyword>
<evidence type="ECO:0000313" key="13">
    <source>
        <dbReference type="EMBL" id="ASJ75244.1"/>
    </source>
</evidence>
<keyword evidence="14" id="KW-1185">Reference proteome</keyword>
<dbReference type="EC" id="4.1.1.65" evidence="12"/>
<name>A0A2Z2P5X6_9GAMM</name>
<evidence type="ECO:0000256" key="8">
    <source>
        <dbReference type="ARBA" id="ARBA00023209"/>
    </source>
</evidence>
<comment type="similarity">
    <text evidence="12">Belongs to the phosphatidylserine decarboxylase family. PSD-B subfamily. Prokaryotic type I sub-subfamily.</text>
</comment>
<feature type="chain" id="PRO_5023565845" description="Phosphatidylserine decarboxylase beta chain" evidence="12">
    <location>
        <begin position="1"/>
        <end position="257"/>
    </location>
</feature>
<comment type="subunit">
    <text evidence="12">Heterodimer of a large membrane-associated beta subunit and a small pyruvoyl-containing alpha subunit.</text>
</comment>
<dbReference type="AlphaFoldDB" id="A0A2Z2P5X6"/>
<dbReference type="KEGG" id="gai:IMCC3135_25945"/>
<keyword evidence="3 12" id="KW-0444">Lipid biosynthesis</keyword>
<evidence type="ECO:0000256" key="4">
    <source>
        <dbReference type="ARBA" id="ARBA00022793"/>
    </source>
</evidence>
<feature type="chain" id="PRO_5023565844" description="Phosphatidylserine decarboxylase alpha chain" evidence="12">
    <location>
        <begin position="258"/>
        <end position="290"/>
    </location>
</feature>
<dbReference type="InterPro" id="IPR003817">
    <property type="entry name" value="PS_Dcarbxylase"/>
</dbReference>
<comment type="PTM">
    <text evidence="12">Is synthesized initially as an inactive proenzyme. Formation of the active enzyme involves a self-maturation process in which the active site pyruvoyl group is generated from an internal serine residue via an autocatalytic post-translational modification. Two non-identical subunits are generated from the proenzyme in this reaction, and the pyruvate is formed at the N-terminus of the alpha chain, which is derived from the carboxyl end of the proenzyme. The autoendoproteolytic cleavage occurs by a canonical serine protease mechanism, in which the side chain hydroxyl group of the serine supplies its oxygen atom to form the C-terminus of the beta chain, while the remainder of the serine residue undergoes an oxidative deamination to produce ammonia and the pyruvoyl prosthetic group on the alpha chain. During this reaction, the Ser that is part of the protease active site of the proenzyme becomes the pyruvoyl prosthetic group, which constitutes an essential element of the active site of the mature decarboxylase.</text>
</comment>
<evidence type="ECO:0000256" key="11">
    <source>
        <dbReference type="ARBA" id="ARBA00023317"/>
    </source>
</evidence>
<keyword evidence="4 12" id="KW-0210">Decarboxylase</keyword>
<dbReference type="InterPro" id="IPR033178">
    <property type="entry name" value="PSD_type1_pro"/>
</dbReference>
<evidence type="ECO:0000256" key="5">
    <source>
        <dbReference type="ARBA" id="ARBA00023098"/>
    </source>
</evidence>
<organism evidence="13 14">
    <name type="scientific">Granulosicoccus antarcticus IMCC3135</name>
    <dbReference type="NCBI Taxonomy" id="1192854"/>
    <lineage>
        <taxon>Bacteria</taxon>
        <taxon>Pseudomonadati</taxon>
        <taxon>Pseudomonadota</taxon>
        <taxon>Gammaproteobacteria</taxon>
        <taxon>Chromatiales</taxon>
        <taxon>Granulosicoccaceae</taxon>
        <taxon>Granulosicoccus</taxon>
    </lineage>
</organism>
<evidence type="ECO:0000256" key="1">
    <source>
        <dbReference type="ARBA" id="ARBA00005189"/>
    </source>
</evidence>
<feature type="active site" description="Charge relay system; for autoendoproteolytic cleavage activity" evidence="12">
    <location>
        <position position="96"/>
    </location>
</feature>
<keyword evidence="11 12" id="KW-0670">Pyruvate</keyword>
<feature type="active site" description="Charge relay system; for autoendoproteolytic cleavage activity" evidence="12">
    <location>
        <position position="153"/>
    </location>
</feature>
<evidence type="ECO:0000256" key="2">
    <source>
        <dbReference type="ARBA" id="ARBA00022475"/>
    </source>
</evidence>
<feature type="active site" description="Schiff-base intermediate with substrate; via pyruvic acid; for decarboxylase activity" evidence="12">
    <location>
        <position position="258"/>
    </location>
</feature>
<comment type="function">
    <text evidence="12">Catalyzes the formation of phosphatidylethanolamine (PtdEtn) from phosphatidylserine (PtdSer).</text>
</comment>
<keyword evidence="8 12" id="KW-0594">Phospholipid biosynthesis</keyword>
<protein>
    <recommendedName>
        <fullName evidence="12">Phosphatidylserine decarboxylase proenzyme</fullName>
        <ecNumber evidence="12">4.1.1.65</ecNumber>
    </recommendedName>
    <component>
        <recommendedName>
            <fullName evidence="12">Phosphatidylserine decarboxylase alpha chain</fullName>
        </recommendedName>
    </component>
    <component>
        <recommendedName>
            <fullName evidence="12">Phosphatidylserine decarboxylase beta chain</fullName>
        </recommendedName>
    </component>
</protein>
<dbReference type="HAMAP" id="MF_00662">
    <property type="entry name" value="PS_decarb_PSD_B_type1"/>
    <property type="match status" value="1"/>
</dbReference>
<dbReference type="EMBL" id="CP018632">
    <property type="protein sequence ID" value="ASJ75244.1"/>
    <property type="molecule type" value="Genomic_DNA"/>
</dbReference>
<comment type="cofactor">
    <cofactor evidence="12">
        <name>pyruvate</name>
        <dbReference type="ChEBI" id="CHEBI:15361"/>
    </cofactor>
    <text evidence="12">Binds 1 pyruvoyl group covalently per subunit.</text>
</comment>
<evidence type="ECO:0000256" key="6">
    <source>
        <dbReference type="ARBA" id="ARBA00023136"/>
    </source>
</evidence>
<evidence type="ECO:0000256" key="12">
    <source>
        <dbReference type="HAMAP-Rule" id="MF_00662"/>
    </source>
</evidence>
<comment type="catalytic activity">
    <reaction evidence="12">
        <text>a 1,2-diacyl-sn-glycero-3-phospho-L-serine + H(+) = a 1,2-diacyl-sn-glycero-3-phosphoethanolamine + CO2</text>
        <dbReference type="Rhea" id="RHEA:20828"/>
        <dbReference type="ChEBI" id="CHEBI:15378"/>
        <dbReference type="ChEBI" id="CHEBI:16526"/>
        <dbReference type="ChEBI" id="CHEBI:57262"/>
        <dbReference type="ChEBI" id="CHEBI:64612"/>
        <dbReference type="EC" id="4.1.1.65"/>
    </reaction>
</comment>
<dbReference type="Proteomes" id="UP000250079">
    <property type="component" value="Chromosome"/>
</dbReference>
<gene>
    <name evidence="12 13" type="primary">psd</name>
    <name evidence="13" type="ORF">IMCC3135_25945</name>
</gene>